<sequence>MKDKNYTLAQEQIARFAKAMGHPARIAILEFLAKQECCFFGDIHEELPIAKATVSQHLKELKDAGLIQGEIEPPKVKYCINRENWNIAHELFAKFFGQCACKKRKLL</sequence>
<evidence type="ECO:0000259" key="4">
    <source>
        <dbReference type="PROSITE" id="PS50987"/>
    </source>
</evidence>
<dbReference type="NCBIfam" id="NF033788">
    <property type="entry name" value="HTH_metalloreg"/>
    <property type="match status" value="1"/>
</dbReference>
<proteinExistence type="predicted"/>
<dbReference type="SUPFAM" id="SSF46785">
    <property type="entry name" value="Winged helix' DNA-binding domain"/>
    <property type="match status" value="1"/>
</dbReference>
<dbReference type="CDD" id="cd00090">
    <property type="entry name" value="HTH_ARSR"/>
    <property type="match status" value="1"/>
</dbReference>
<dbReference type="RefSeq" id="WP_008626340.1">
    <property type="nucleotide sequence ID" value="NZ_GL883836.1"/>
</dbReference>
<feature type="domain" description="HTH arsR-type" evidence="4">
    <location>
        <begin position="5"/>
        <end position="100"/>
    </location>
</feature>
<keyword evidence="2" id="KW-0238">DNA-binding</keyword>
<reference evidence="5 6" key="1">
    <citation type="submission" date="2011-02" db="EMBL/GenBank/DDBJ databases">
        <authorList>
            <person name="Weinstock G."/>
            <person name="Sodergren E."/>
            <person name="Clifton S."/>
            <person name="Fulton L."/>
            <person name="Fulton B."/>
            <person name="Courtney L."/>
            <person name="Fronick C."/>
            <person name="Harrison M."/>
            <person name="Strong C."/>
            <person name="Farmer C."/>
            <person name="Delahaunty K."/>
            <person name="Markovic C."/>
            <person name="Hall O."/>
            <person name="Minx P."/>
            <person name="Tomlinson C."/>
            <person name="Mitreva M."/>
            <person name="Hou S."/>
            <person name="Chen J."/>
            <person name="Wollam A."/>
            <person name="Pepin K.H."/>
            <person name="Johnson M."/>
            <person name="Bhonagiri V."/>
            <person name="Zhang X."/>
            <person name="Suruliraj S."/>
            <person name="Warren W."/>
            <person name="Chinwalla A."/>
            <person name="Mardis E.R."/>
            <person name="Wilson R.K."/>
        </authorList>
    </citation>
    <scope>NUCLEOTIDE SEQUENCE [LARGE SCALE GENOMIC DNA]</scope>
    <source>
        <strain evidence="5 6">YIT 11841</strain>
    </source>
</reference>
<dbReference type="SMART" id="SM00418">
    <property type="entry name" value="HTH_ARSR"/>
    <property type="match status" value="1"/>
</dbReference>
<dbReference type="AlphaFoldDB" id="F3QT02"/>
<evidence type="ECO:0000256" key="2">
    <source>
        <dbReference type="ARBA" id="ARBA00023125"/>
    </source>
</evidence>
<dbReference type="GO" id="GO:0003677">
    <property type="term" value="F:DNA binding"/>
    <property type="evidence" value="ECO:0007669"/>
    <property type="project" value="UniProtKB-KW"/>
</dbReference>
<dbReference type="PANTHER" id="PTHR33154:SF15">
    <property type="entry name" value="REGULATORY PROTEIN ARSR"/>
    <property type="match status" value="1"/>
</dbReference>
<name>F3QT02_9BACT</name>
<evidence type="ECO:0000256" key="3">
    <source>
        <dbReference type="ARBA" id="ARBA00023163"/>
    </source>
</evidence>
<accession>F3QT02</accession>
<dbReference type="InterPro" id="IPR051081">
    <property type="entry name" value="HTH_MetalResp_TranReg"/>
</dbReference>
<dbReference type="FunFam" id="1.10.10.10:FF:000997">
    <property type="entry name" value="Transcriptional regulator, ArsR family"/>
    <property type="match status" value="1"/>
</dbReference>
<keyword evidence="3" id="KW-0804">Transcription</keyword>
<gene>
    <name evidence="5" type="ORF">HMPREF9442_01316</name>
</gene>
<comment type="caution">
    <text evidence="5">The sequence shown here is derived from an EMBL/GenBank/DDBJ whole genome shotgun (WGS) entry which is preliminary data.</text>
</comment>
<dbReference type="OrthoDB" id="9800049at2"/>
<evidence type="ECO:0000313" key="5">
    <source>
        <dbReference type="EMBL" id="EGG55010.1"/>
    </source>
</evidence>
<dbReference type="InterPro" id="IPR036390">
    <property type="entry name" value="WH_DNA-bd_sf"/>
</dbReference>
<evidence type="ECO:0000256" key="1">
    <source>
        <dbReference type="ARBA" id="ARBA00023015"/>
    </source>
</evidence>
<protein>
    <submittedName>
        <fullName evidence="5">Transcriptional regulator, ArsR family</fullName>
    </submittedName>
</protein>
<keyword evidence="6" id="KW-1185">Reference proteome</keyword>
<dbReference type="GO" id="GO:0003700">
    <property type="term" value="F:DNA-binding transcription factor activity"/>
    <property type="evidence" value="ECO:0007669"/>
    <property type="project" value="InterPro"/>
</dbReference>
<dbReference type="STRING" id="762982.HMPREF9442_01316"/>
<dbReference type="eggNOG" id="COG0640">
    <property type="taxonomic scope" value="Bacteria"/>
</dbReference>
<dbReference type="PANTHER" id="PTHR33154">
    <property type="entry name" value="TRANSCRIPTIONAL REGULATOR, ARSR FAMILY"/>
    <property type="match status" value="1"/>
</dbReference>
<dbReference type="PROSITE" id="PS50987">
    <property type="entry name" value="HTH_ARSR_2"/>
    <property type="match status" value="1"/>
</dbReference>
<dbReference type="Proteomes" id="UP000005546">
    <property type="component" value="Unassembled WGS sequence"/>
</dbReference>
<evidence type="ECO:0000313" key="6">
    <source>
        <dbReference type="Proteomes" id="UP000005546"/>
    </source>
</evidence>
<dbReference type="InterPro" id="IPR011991">
    <property type="entry name" value="ArsR-like_HTH"/>
</dbReference>
<dbReference type="InterPro" id="IPR001845">
    <property type="entry name" value="HTH_ArsR_DNA-bd_dom"/>
</dbReference>
<dbReference type="EMBL" id="AFBR01000034">
    <property type="protein sequence ID" value="EGG55010.1"/>
    <property type="molecule type" value="Genomic_DNA"/>
</dbReference>
<dbReference type="Pfam" id="PF01022">
    <property type="entry name" value="HTH_5"/>
    <property type="match status" value="1"/>
</dbReference>
<dbReference type="Gene3D" id="1.10.10.10">
    <property type="entry name" value="Winged helix-like DNA-binding domain superfamily/Winged helix DNA-binding domain"/>
    <property type="match status" value="1"/>
</dbReference>
<dbReference type="InterPro" id="IPR036388">
    <property type="entry name" value="WH-like_DNA-bd_sf"/>
</dbReference>
<keyword evidence="1" id="KW-0805">Transcription regulation</keyword>
<organism evidence="5 6">
    <name type="scientific">Paraprevotella xylaniphila YIT 11841</name>
    <dbReference type="NCBI Taxonomy" id="762982"/>
    <lineage>
        <taxon>Bacteria</taxon>
        <taxon>Pseudomonadati</taxon>
        <taxon>Bacteroidota</taxon>
        <taxon>Bacteroidia</taxon>
        <taxon>Bacteroidales</taxon>
        <taxon>Prevotellaceae</taxon>
        <taxon>Paraprevotella</taxon>
    </lineage>
</organism>
<dbReference type="HOGENOM" id="CLU_097806_3_2_10"/>